<feature type="region of interest" description="Disordered" evidence="1">
    <location>
        <begin position="1"/>
        <end position="46"/>
    </location>
</feature>
<feature type="compositionally biased region" description="Low complexity" evidence="1">
    <location>
        <begin position="282"/>
        <end position="291"/>
    </location>
</feature>
<feature type="region of interest" description="Disordered" evidence="1">
    <location>
        <begin position="60"/>
        <end position="263"/>
    </location>
</feature>
<comment type="caution">
    <text evidence="2">The sequence shown here is derived from an EMBL/GenBank/DDBJ whole genome shotgun (WGS) entry which is preliminary data.</text>
</comment>
<dbReference type="InParanoid" id="A0A1V8SJB4"/>
<reference evidence="3" key="1">
    <citation type="submission" date="2017-03" db="EMBL/GenBank/DDBJ databases">
        <title>Genomes of endolithic fungi from Antarctica.</title>
        <authorList>
            <person name="Coleine C."/>
            <person name="Masonjones S."/>
            <person name="Stajich J.E."/>
        </authorList>
    </citation>
    <scope>NUCLEOTIDE SEQUENCE [LARGE SCALE GENOMIC DNA]</scope>
    <source>
        <strain evidence="3">CCFEE 5527</strain>
    </source>
</reference>
<proteinExistence type="predicted"/>
<accession>A0A1V8SJB4</accession>
<feature type="region of interest" description="Disordered" evidence="1">
    <location>
        <begin position="276"/>
        <end position="298"/>
    </location>
</feature>
<dbReference type="STRING" id="1507870.A0A1V8SJB4"/>
<dbReference type="EMBL" id="NAJO01000042">
    <property type="protein sequence ID" value="OQN98971.1"/>
    <property type="molecule type" value="Genomic_DNA"/>
</dbReference>
<dbReference type="OrthoDB" id="5339776at2759"/>
<sequence>MASPRQPRSSSKHRSSTNLSNLRLAPLSARFADTVPKKSSAPRSPYEDAADFTFARHDASYIGGKSAPTTPGVLSRSSSRKHMAGGLSRRGSLYDDQGEDVAGGDESLGVGGGMVKAKSEATLATREKLAGHGVPLRKRQSGQQRSRTNGTTTPRVRSRVQHDEDWLSRATTATNALLQESKGQTWIATRDSSASLHIPSSEDDDADEGYEEMAASTIPQSRPRTAASAAATPRPQTWGSRFGSRPASRRTSRRGSVSRTPGAAVAESLATYFDHPALNEVSSPTSSRSASPEVNEAELEALTQTQTNGFGGLVDRVMGFSIFGTAESEESGADTELERQRNGDETVPRRRAQLPPPPARQNTAKGEQVGLWEDAAWLLSVAGRALT</sequence>
<feature type="compositionally biased region" description="Acidic residues" evidence="1">
    <location>
        <begin position="201"/>
        <end position="211"/>
    </location>
</feature>
<keyword evidence="3" id="KW-1185">Reference proteome</keyword>
<dbReference type="Proteomes" id="UP000192596">
    <property type="component" value="Unassembled WGS sequence"/>
</dbReference>
<evidence type="ECO:0000313" key="3">
    <source>
        <dbReference type="Proteomes" id="UP000192596"/>
    </source>
</evidence>
<evidence type="ECO:0000313" key="2">
    <source>
        <dbReference type="EMBL" id="OQN98971.1"/>
    </source>
</evidence>
<name>A0A1V8SJB4_9PEZI</name>
<protein>
    <submittedName>
        <fullName evidence="2">Uncharacterized protein</fullName>
    </submittedName>
</protein>
<dbReference type="Pfam" id="PF13136">
    <property type="entry name" value="DUF3984"/>
    <property type="match status" value="1"/>
</dbReference>
<evidence type="ECO:0000256" key="1">
    <source>
        <dbReference type="SAM" id="MobiDB-lite"/>
    </source>
</evidence>
<organism evidence="2 3">
    <name type="scientific">Cryoendolithus antarcticus</name>
    <dbReference type="NCBI Taxonomy" id="1507870"/>
    <lineage>
        <taxon>Eukaryota</taxon>
        <taxon>Fungi</taxon>
        <taxon>Dikarya</taxon>
        <taxon>Ascomycota</taxon>
        <taxon>Pezizomycotina</taxon>
        <taxon>Dothideomycetes</taxon>
        <taxon>Dothideomycetidae</taxon>
        <taxon>Cladosporiales</taxon>
        <taxon>Cladosporiaceae</taxon>
        <taxon>Cryoendolithus</taxon>
    </lineage>
</organism>
<gene>
    <name evidence="2" type="ORF">B0A48_14831</name>
</gene>
<dbReference type="InterPro" id="IPR025040">
    <property type="entry name" value="DUF3984"/>
</dbReference>
<dbReference type="AlphaFoldDB" id="A0A1V8SJB4"/>
<feature type="compositionally biased region" description="Low complexity" evidence="1">
    <location>
        <begin position="219"/>
        <end position="237"/>
    </location>
</feature>
<feature type="compositionally biased region" description="Polar residues" evidence="1">
    <location>
        <begin position="169"/>
        <end position="195"/>
    </location>
</feature>
<feature type="region of interest" description="Disordered" evidence="1">
    <location>
        <begin position="325"/>
        <end position="367"/>
    </location>
</feature>
<feature type="compositionally biased region" description="Polar residues" evidence="1">
    <location>
        <begin position="141"/>
        <end position="155"/>
    </location>
</feature>
<feature type="compositionally biased region" description="Basic and acidic residues" evidence="1">
    <location>
        <begin position="336"/>
        <end position="348"/>
    </location>
</feature>